<dbReference type="Proteomes" id="UP000565262">
    <property type="component" value="Unassembled WGS sequence"/>
</dbReference>
<sequence>MFSRDKTITSSIVVLWAIALIVFLSLNVSHAETTKNNDNLLITDATENSLSADDDLLGEDDLLSDEDDLLDSDDNLSGDDNTLLSTESLFEAREPDNESVRISAANQEHKRLFEEVAYPSAQTCATCHPRHYDEWSVSQHAYAQLSPLMLAMQNTINIVTSTTNGDFCLRCHAPVGSELKEPFGLSNLDRHPASREGITCVACHRINKNFGKVSGRISLEPGDIFQPVYGPTGNEELEKSLAQPEKFRVTTNPDEPGRGIHAKAEKFFEITTPGFCATCHDVFAPNGLRIEEAFSEFKNTPATKDGRTCQDCHMSKVQGVAAGFDHGPAAIVGGEETTPRKLTSHFFAGPDYSIIHPGLFPHNVKAAQFKTMREWLEFKWKEGWGTDEFEDSISDDYVFPDAWVSIDDRYDARAIIDEQLKKLKWADTQRKEVLQNAFDLSDIRVTRADESGLNFELDVKSISDGHLMPNGFDAERIFFLQVELRDANGDLRFISGDRDPNGDLRDRHSKYVQAGEVAVDEQLFNLQSKFMVRLQHGAEREQVLPSPVSVSVAPYIRPEARPSSLYGRAKSARKHRKGIEPFGKRTASYEVDADALMGPGPYTLDIKFISQALPVNLVTTVQVAGFDYNMSPKQVADELVKGSMVIRERSIELDVERKTQ</sequence>
<accession>A0A839ISP0</accession>
<dbReference type="InterPro" id="IPR036280">
    <property type="entry name" value="Multihaem_cyt_sf"/>
</dbReference>
<reference evidence="2 3" key="1">
    <citation type="submission" date="2020-08" db="EMBL/GenBank/DDBJ databases">
        <title>Oceanospirillum sp. nov. isolated from marine sediment.</title>
        <authorList>
            <person name="Ji X."/>
        </authorList>
    </citation>
    <scope>NUCLEOTIDE SEQUENCE [LARGE SCALE GENOMIC DNA]</scope>
    <source>
        <strain evidence="2 3">D5</strain>
    </source>
</reference>
<evidence type="ECO:0000313" key="2">
    <source>
        <dbReference type="EMBL" id="MBB1487592.1"/>
    </source>
</evidence>
<dbReference type="Gene3D" id="1.10.1130.10">
    <property type="entry name" value="Flavocytochrome C3, Chain A"/>
    <property type="match status" value="1"/>
</dbReference>
<dbReference type="RefSeq" id="WP_182809367.1">
    <property type="nucleotide sequence ID" value="NZ_JACJFM010000016.1"/>
</dbReference>
<proteinExistence type="predicted"/>
<protein>
    <recommendedName>
        <fullName evidence="1">Cytochrome c-552/4 domain-containing protein</fullName>
    </recommendedName>
</protein>
<dbReference type="AlphaFoldDB" id="A0A839ISP0"/>
<name>A0A839ISP0_9GAMM</name>
<evidence type="ECO:0000259" key="1">
    <source>
        <dbReference type="Pfam" id="PF13435"/>
    </source>
</evidence>
<dbReference type="InterPro" id="IPR023155">
    <property type="entry name" value="Cyt_c-552/4"/>
</dbReference>
<dbReference type="EMBL" id="JACJFM010000016">
    <property type="protein sequence ID" value="MBB1487592.1"/>
    <property type="molecule type" value="Genomic_DNA"/>
</dbReference>
<evidence type="ECO:0000313" key="3">
    <source>
        <dbReference type="Proteomes" id="UP000565262"/>
    </source>
</evidence>
<gene>
    <name evidence="2" type="ORF">H4O21_13325</name>
</gene>
<dbReference type="Pfam" id="PF13435">
    <property type="entry name" value="Cytochrome_C554"/>
    <property type="match status" value="1"/>
</dbReference>
<organism evidence="2 3">
    <name type="scientific">Oceanospirillum sediminis</name>
    <dbReference type="NCBI Taxonomy" id="2760088"/>
    <lineage>
        <taxon>Bacteria</taxon>
        <taxon>Pseudomonadati</taxon>
        <taxon>Pseudomonadota</taxon>
        <taxon>Gammaproteobacteria</taxon>
        <taxon>Oceanospirillales</taxon>
        <taxon>Oceanospirillaceae</taxon>
        <taxon>Oceanospirillum</taxon>
    </lineage>
</organism>
<keyword evidence="3" id="KW-1185">Reference proteome</keyword>
<comment type="caution">
    <text evidence="2">The sequence shown here is derived from an EMBL/GenBank/DDBJ whole genome shotgun (WGS) entry which is preliminary data.</text>
</comment>
<dbReference type="SUPFAM" id="SSF48695">
    <property type="entry name" value="Multiheme cytochromes"/>
    <property type="match status" value="1"/>
</dbReference>
<feature type="domain" description="Cytochrome c-552/4" evidence="1">
    <location>
        <begin position="123"/>
        <end position="204"/>
    </location>
</feature>